<evidence type="ECO:0000313" key="3">
    <source>
        <dbReference type="Proteomes" id="UP000027265"/>
    </source>
</evidence>
<dbReference type="Proteomes" id="UP000027265">
    <property type="component" value="Unassembled WGS sequence"/>
</dbReference>
<dbReference type="OrthoDB" id="3058546at2759"/>
<dbReference type="EMBL" id="KL197724">
    <property type="protein sequence ID" value="KDQ55557.1"/>
    <property type="molecule type" value="Genomic_DNA"/>
</dbReference>
<sequence length="505" mass="56094">MSSFEGSTLVNVGSRRQRSPSPETMSVDTKSPASKPLNEKGRVDGGDTLTAAFAKPPLTGVSGLRTALDLQAALREATGFSIGSCRTKIRALRHTAERYGGSEVEYDSDEESKPELLINHNLLEGLAPLYKRFSTTKRCGRLGPIKLRITRAGCAFDGQITHDESRSETNARLSQWFEHASVSGYGDVLAQETKFNEDVRNAREIPAFEFFVEEDLLESIKSCWAQSFHPSNVRVEPYKIHLYGPGGHFRPHRDTPSTNLVGTFLLGLGDSTYGRYLNVDGMKLSAEGGTWCAFFPDVVHSVERIPQGYRAVIAFKIFRAVDDPRSLCNIPDEYRSQVDKVFDQLKLPIGIFLDRKYCMGTTELSGLDAYLVQCAESRAQNGDFAVHVLPVVTKGWAQWWTDGTEGEDSFSASVFPFTDAHVDGALGRDDGEKQKRRDVFKNVRDVPFYGIDWESSTIIWREELDEAVNTVGNEAEAYKEDSVYFSYALLILPSSGTAGEGRQSN</sequence>
<accession>A0A067PWA9</accession>
<protein>
    <recommendedName>
        <fullName evidence="4">Fe2OG dioxygenase domain-containing protein</fullName>
    </recommendedName>
</protein>
<reference evidence="3" key="1">
    <citation type="journal article" date="2014" name="Proc. Natl. Acad. Sci. U.S.A.">
        <title>Extensive sampling of basidiomycete genomes demonstrates inadequacy of the white-rot/brown-rot paradigm for wood decay fungi.</title>
        <authorList>
            <person name="Riley R."/>
            <person name="Salamov A.A."/>
            <person name="Brown D.W."/>
            <person name="Nagy L.G."/>
            <person name="Floudas D."/>
            <person name="Held B.W."/>
            <person name="Levasseur A."/>
            <person name="Lombard V."/>
            <person name="Morin E."/>
            <person name="Otillar R."/>
            <person name="Lindquist E.A."/>
            <person name="Sun H."/>
            <person name="LaButti K.M."/>
            <person name="Schmutz J."/>
            <person name="Jabbour D."/>
            <person name="Luo H."/>
            <person name="Baker S.E."/>
            <person name="Pisabarro A.G."/>
            <person name="Walton J.D."/>
            <person name="Blanchette R.A."/>
            <person name="Henrissat B."/>
            <person name="Martin F."/>
            <person name="Cullen D."/>
            <person name="Hibbett D.S."/>
            <person name="Grigoriev I.V."/>
        </authorList>
    </citation>
    <scope>NUCLEOTIDE SEQUENCE [LARGE SCALE GENOMIC DNA]</scope>
    <source>
        <strain evidence="3">MUCL 33604</strain>
    </source>
</reference>
<evidence type="ECO:0000256" key="1">
    <source>
        <dbReference type="SAM" id="MobiDB-lite"/>
    </source>
</evidence>
<keyword evidence="3" id="KW-1185">Reference proteome</keyword>
<evidence type="ECO:0000313" key="2">
    <source>
        <dbReference type="EMBL" id="KDQ55557.1"/>
    </source>
</evidence>
<dbReference type="HOGENOM" id="CLU_559047_0_0_1"/>
<feature type="compositionally biased region" description="Polar residues" evidence="1">
    <location>
        <begin position="19"/>
        <end position="32"/>
    </location>
</feature>
<name>A0A067PWA9_9AGAM</name>
<feature type="region of interest" description="Disordered" evidence="1">
    <location>
        <begin position="1"/>
        <end position="49"/>
    </location>
</feature>
<gene>
    <name evidence="2" type="ORF">JAAARDRAFT_59585</name>
</gene>
<dbReference type="AlphaFoldDB" id="A0A067PWA9"/>
<feature type="compositionally biased region" description="Polar residues" evidence="1">
    <location>
        <begin position="1"/>
        <end position="11"/>
    </location>
</feature>
<organism evidence="2 3">
    <name type="scientific">Jaapia argillacea MUCL 33604</name>
    <dbReference type="NCBI Taxonomy" id="933084"/>
    <lineage>
        <taxon>Eukaryota</taxon>
        <taxon>Fungi</taxon>
        <taxon>Dikarya</taxon>
        <taxon>Basidiomycota</taxon>
        <taxon>Agaricomycotina</taxon>
        <taxon>Agaricomycetes</taxon>
        <taxon>Agaricomycetidae</taxon>
        <taxon>Jaapiales</taxon>
        <taxon>Jaapiaceae</taxon>
        <taxon>Jaapia</taxon>
    </lineage>
</organism>
<proteinExistence type="predicted"/>
<dbReference type="Gene3D" id="2.60.120.620">
    <property type="entry name" value="q2cbj1_9rhob like domain"/>
    <property type="match status" value="1"/>
</dbReference>
<evidence type="ECO:0008006" key="4">
    <source>
        <dbReference type="Google" id="ProtNLM"/>
    </source>
</evidence>
<dbReference type="InParanoid" id="A0A067PWA9"/>